<keyword evidence="3" id="KW-1185">Reference proteome</keyword>
<evidence type="ECO:0000313" key="3">
    <source>
        <dbReference type="Proteomes" id="UP001285441"/>
    </source>
</evidence>
<protein>
    <submittedName>
        <fullName evidence="2">Heterokaryon incompatibility protein-domain-containing protein</fullName>
    </submittedName>
</protein>
<reference evidence="2" key="1">
    <citation type="journal article" date="2023" name="Mol. Phylogenet. Evol.">
        <title>Genome-scale phylogeny and comparative genomics of the fungal order Sordariales.</title>
        <authorList>
            <person name="Hensen N."/>
            <person name="Bonometti L."/>
            <person name="Westerberg I."/>
            <person name="Brannstrom I.O."/>
            <person name="Guillou S."/>
            <person name="Cros-Aarteil S."/>
            <person name="Calhoun S."/>
            <person name="Haridas S."/>
            <person name="Kuo A."/>
            <person name="Mondo S."/>
            <person name="Pangilinan J."/>
            <person name="Riley R."/>
            <person name="LaButti K."/>
            <person name="Andreopoulos B."/>
            <person name="Lipzen A."/>
            <person name="Chen C."/>
            <person name="Yan M."/>
            <person name="Daum C."/>
            <person name="Ng V."/>
            <person name="Clum A."/>
            <person name="Steindorff A."/>
            <person name="Ohm R.A."/>
            <person name="Martin F."/>
            <person name="Silar P."/>
            <person name="Natvig D.O."/>
            <person name="Lalanne C."/>
            <person name="Gautier V."/>
            <person name="Ament-Velasquez S.L."/>
            <person name="Kruys A."/>
            <person name="Hutchinson M.I."/>
            <person name="Powell A.J."/>
            <person name="Barry K."/>
            <person name="Miller A.N."/>
            <person name="Grigoriev I.V."/>
            <person name="Debuchy R."/>
            <person name="Gladieux P."/>
            <person name="Hiltunen Thoren M."/>
            <person name="Johannesson H."/>
        </authorList>
    </citation>
    <scope>NUCLEOTIDE SEQUENCE</scope>
    <source>
        <strain evidence="2">CBS 232.78</strain>
    </source>
</reference>
<dbReference type="Proteomes" id="UP001285441">
    <property type="component" value="Unassembled WGS sequence"/>
</dbReference>
<dbReference type="PANTHER" id="PTHR24148:SF73">
    <property type="entry name" value="HET DOMAIN PROTEIN (AFU_ORTHOLOGUE AFUA_8G01020)"/>
    <property type="match status" value="1"/>
</dbReference>
<evidence type="ECO:0000259" key="1">
    <source>
        <dbReference type="Pfam" id="PF06985"/>
    </source>
</evidence>
<dbReference type="InterPro" id="IPR010730">
    <property type="entry name" value="HET"/>
</dbReference>
<dbReference type="Pfam" id="PF06985">
    <property type="entry name" value="HET"/>
    <property type="match status" value="1"/>
</dbReference>
<dbReference type="PANTHER" id="PTHR24148">
    <property type="entry name" value="ANKYRIN REPEAT DOMAIN-CONTAINING PROTEIN 39 HOMOLOG-RELATED"/>
    <property type="match status" value="1"/>
</dbReference>
<dbReference type="AlphaFoldDB" id="A0AAE0TVN5"/>
<name>A0AAE0TVN5_9PEZI</name>
<evidence type="ECO:0000313" key="2">
    <source>
        <dbReference type="EMBL" id="KAK3381247.1"/>
    </source>
</evidence>
<dbReference type="EMBL" id="JAULSW010000005">
    <property type="protein sequence ID" value="KAK3381247.1"/>
    <property type="molecule type" value="Genomic_DNA"/>
</dbReference>
<proteinExistence type="predicted"/>
<organism evidence="2 3">
    <name type="scientific">Podospora didyma</name>
    <dbReference type="NCBI Taxonomy" id="330526"/>
    <lineage>
        <taxon>Eukaryota</taxon>
        <taxon>Fungi</taxon>
        <taxon>Dikarya</taxon>
        <taxon>Ascomycota</taxon>
        <taxon>Pezizomycotina</taxon>
        <taxon>Sordariomycetes</taxon>
        <taxon>Sordariomycetidae</taxon>
        <taxon>Sordariales</taxon>
        <taxon>Podosporaceae</taxon>
        <taxon>Podospora</taxon>
    </lineage>
</organism>
<reference evidence="2" key="2">
    <citation type="submission" date="2023-06" db="EMBL/GenBank/DDBJ databases">
        <authorList>
            <consortium name="Lawrence Berkeley National Laboratory"/>
            <person name="Haridas S."/>
            <person name="Hensen N."/>
            <person name="Bonometti L."/>
            <person name="Westerberg I."/>
            <person name="Brannstrom I.O."/>
            <person name="Guillou S."/>
            <person name="Cros-Aarteil S."/>
            <person name="Calhoun S."/>
            <person name="Kuo A."/>
            <person name="Mondo S."/>
            <person name="Pangilinan J."/>
            <person name="Riley R."/>
            <person name="LaButti K."/>
            <person name="Andreopoulos B."/>
            <person name="Lipzen A."/>
            <person name="Chen C."/>
            <person name="Yanf M."/>
            <person name="Daum C."/>
            <person name="Ng V."/>
            <person name="Clum A."/>
            <person name="Steindorff A."/>
            <person name="Ohm R."/>
            <person name="Martin F."/>
            <person name="Silar P."/>
            <person name="Natvig D."/>
            <person name="Lalanne C."/>
            <person name="Gautier V."/>
            <person name="Ament-velasquez S.L."/>
            <person name="Kruys A."/>
            <person name="Hutchinson M.I."/>
            <person name="Powell A.J."/>
            <person name="Barry K."/>
            <person name="Miller A.N."/>
            <person name="Grigoriev I.V."/>
            <person name="Debuchy R."/>
            <person name="Gladieux P."/>
            <person name="Thoren M.H."/>
            <person name="Johannesson H."/>
        </authorList>
    </citation>
    <scope>NUCLEOTIDE SEQUENCE</scope>
    <source>
        <strain evidence="2">CBS 232.78</strain>
    </source>
</reference>
<feature type="domain" description="Heterokaryon incompatibility" evidence="1">
    <location>
        <begin position="48"/>
        <end position="213"/>
    </location>
</feature>
<gene>
    <name evidence="2" type="ORF">B0H63DRAFT_475171</name>
</gene>
<comment type="caution">
    <text evidence="2">The sequence shown here is derived from an EMBL/GenBank/DDBJ whole genome shotgun (WGS) entry which is preliminary data.</text>
</comment>
<accession>A0AAE0TVN5</accession>
<sequence>MATDEASYAYQPLASINNFRLLDLELQQSTKSIKGELFEFPVGQSPPYFCLSYCWGAGNKNDFRVNVEGKRLGVSQAVFQALHNIRDWMLHHGDTTSIMVWIDQICINQDDLAERAVQVGHMKALYSQAERVVVHLGAEENGSEKIPELYQILRSTALKFKNKDGISMRYDIKDLSMRELDGTGLPPRGDPLWEANRLFLHRPWFLRTWIIQEAVLARDIFFICGAWGMNGIFLAACWDFILGDNLIPMFSNPTPATAWQVLESRAMQQILLMLDIGMGRDDKPSQSFIDMLQRSRNALATNPRDHVYGLLGLATEAYRKKLTVDYGEPVADLYLRVARLVVELGEGHKLLHNLHGLQSNLGLPSWVPDWTSEGYPFFTLAPMQGNAVTTVDIPYVCAGGDSSNMRVSQDRLSLHCEGFVVDVIDRVSYADVEDFYEKKTEQATRPGNGEIEAAERKPSFSYGFLQQCLSDMSDILREKSQYPPDNHDEVIWRTAVWNRSLSAQRKADKQLAESYKAYKDYLNLRSLSDRGIRDRFGPRMRMLDKELGFFVPLEVANKINTQEINREHDQAEKYVNWATTISMQMKRCGTSKGYIGQVPKSSRAGDVVCVIEGVAVPFVFRASSGGYKVIGQCYLHGIMEGEALRDPSLRKETFTLV</sequence>
<dbReference type="Pfam" id="PF26639">
    <property type="entry name" value="Het-6_barrel"/>
    <property type="match status" value="1"/>
</dbReference>
<dbReference type="InterPro" id="IPR052895">
    <property type="entry name" value="HetReg/Transcr_Mod"/>
</dbReference>